<dbReference type="InterPro" id="IPR001763">
    <property type="entry name" value="Rhodanese-like_dom"/>
</dbReference>
<dbReference type="EMBL" id="LZRT01000010">
    <property type="protein sequence ID" value="OUM90826.1"/>
    <property type="molecule type" value="Genomic_DNA"/>
</dbReference>
<dbReference type="InterPro" id="IPR036873">
    <property type="entry name" value="Rhodanese-like_dom_sf"/>
</dbReference>
<sequence>MDWLQYVLLGLVVLWLFLRLKPVPGVQNINAETLREKMGKGGKIKIVDVREPYEFQSGHIQGAVNIPLGRIAFVARKELSPDEEIVLVCRSGNRSMQAARKLSRMGYRRLYNLSGGMMMWK</sequence>
<dbReference type="Gene3D" id="3.40.250.10">
    <property type="entry name" value="Rhodanese-like domain"/>
    <property type="match status" value="1"/>
</dbReference>
<evidence type="ECO:0000313" key="3">
    <source>
        <dbReference type="Proteomes" id="UP000196475"/>
    </source>
</evidence>
<dbReference type="SMART" id="SM00450">
    <property type="entry name" value="RHOD"/>
    <property type="match status" value="1"/>
</dbReference>
<organism evidence="2 3">
    <name type="scientific">Bacillus thermozeamaize</name>
    <dbReference type="NCBI Taxonomy" id="230954"/>
    <lineage>
        <taxon>Bacteria</taxon>
        <taxon>Bacillati</taxon>
        <taxon>Bacillota</taxon>
        <taxon>Bacilli</taxon>
        <taxon>Bacillales</taxon>
        <taxon>Bacillaceae</taxon>
        <taxon>Bacillus</taxon>
    </lineage>
</organism>
<accession>A0A1Y3PXK8</accession>
<dbReference type="SUPFAM" id="SSF52821">
    <property type="entry name" value="Rhodanese/Cell cycle control phosphatase"/>
    <property type="match status" value="1"/>
</dbReference>
<dbReference type="AlphaFoldDB" id="A0A1Y3PXK8"/>
<evidence type="ECO:0000259" key="1">
    <source>
        <dbReference type="PROSITE" id="PS50206"/>
    </source>
</evidence>
<name>A0A1Y3PXK8_9BACI</name>
<dbReference type="PROSITE" id="PS50206">
    <property type="entry name" value="RHODANESE_3"/>
    <property type="match status" value="1"/>
</dbReference>
<gene>
    <name evidence="2" type="ORF">BAA01_07590</name>
</gene>
<dbReference type="Pfam" id="PF00581">
    <property type="entry name" value="Rhodanese"/>
    <property type="match status" value="1"/>
</dbReference>
<feature type="domain" description="Rhodanese" evidence="1">
    <location>
        <begin position="40"/>
        <end position="121"/>
    </location>
</feature>
<evidence type="ECO:0000313" key="2">
    <source>
        <dbReference type="EMBL" id="OUM90826.1"/>
    </source>
</evidence>
<proteinExistence type="predicted"/>
<comment type="caution">
    <text evidence="2">The sequence shown here is derived from an EMBL/GenBank/DDBJ whole genome shotgun (WGS) entry which is preliminary data.</text>
</comment>
<dbReference type="PANTHER" id="PTHR43031">
    <property type="entry name" value="FAD-DEPENDENT OXIDOREDUCTASE"/>
    <property type="match status" value="1"/>
</dbReference>
<dbReference type="Proteomes" id="UP000196475">
    <property type="component" value="Unassembled WGS sequence"/>
</dbReference>
<protein>
    <recommendedName>
        <fullName evidence="1">Rhodanese domain-containing protein</fullName>
    </recommendedName>
</protein>
<dbReference type="CDD" id="cd00158">
    <property type="entry name" value="RHOD"/>
    <property type="match status" value="1"/>
</dbReference>
<dbReference type="InterPro" id="IPR050229">
    <property type="entry name" value="GlpE_sulfurtransferase"/>
</dbReference>
<reference evidence="3" key="1">
    <citation type="submission" date="2016-06" db="EMBL/GenBank/DDBJ databases">
        <authorList>
            <person name="Nascimento L."/>
            <person name="Pereira R.V."/>
            <person name="Martins L.F."/>
            <person name="Quaggio R.B."/>
            <person name="Silva A.M."/>
            <person name="Setubal J.C."/>
        </authorList>
    </citation>
    <scope>NUCLEOTIDE SEQUENCE [LARGE SCALE GENOMIC DNA]</scope>
</reference>
<dbReference type="PANTHER" id="PTHR43031:SF1">
    <property type="entry name" value="PYRIDINE NUCLEOTIDE-DISULPHIDE OXIDOREDUCTASE"/>
    <property type="match status" value="1"/>
</dbReference>